<name>A0A066WQF7_TILAU</name>
<accession>A0A066WQF7</accession>
<dbReference type="Pfam" id="PF02170">
    <property type="entry name" value="PAZ"/>
    <property type="match status" value="1"/>
</dbReference>
<dbReference type="Gene3D" id="3.30.420.10">
    <property type="entry name" value="Ribonuclease H-like superfamily/Ribonuclease H"/>
    <property type="match status" value="2"/>
</dbReference>
<dbReference type="HOGENOM" id="CLU_740069_0_0_1"/>
<protein>
    <recommendedName>
        <fullName evidence="1">PAZ domain-containing protein</fullName>
    </recommendedName>
</protein>
<dbReference type="GeneID" id="25265807"/>
<proteinExistence type="predicted"/>
<dbReference type="Gene3D" id="2.170.260.10">
    <property type="entry name" value="paz domain"/>
    <property type="match status" value="1"/>
</dbReference>
<dbReference type="PROSITE" id="PS50821">
    <property type="entry name" value="PAZ"/>
    <property type="match status" value="1"/>
</dbReference>
<sequence length="374" mass="39923">MHKVHGAGGKRFFDATNRALVEPLTQGAGICKGRFQRARLTVGGMAVNIDVAFSAVLKSGNMRDVAAQTLSKGGGAGYGDADSRPAQFKGISDDAAANMTFQKGGKTASIVQYYRNTCNVKIRYPRLPCIDIGGGGNYIPMALCIISSAMTLPPSFSPMQIVDMIRLSAQRLTGRQACTALIRAELAREKSDPVAFIDSSNRRNSNQIRAQLNADSRASQEIILKAQGIMTDHLAGWHKSHSKKLPSSILIFQKGISEGQCSTAHASQPRRHGVRPSNDVGLHDAIGFTSDELQRLMNSLALAYCLATRSVSKSPLSYYSEVLCEKARLLVCSAASSSAAGGSGVQQPASKLDAMDALSPRLNSLRAASFFTPV</sequence>
<dbReference type="InParanoid" id="A0A066WQF7"/>
<feature type="domain" description="PAZ" evidence="1">
    <location>
        <begin position="41"/>
        <end position="148"/>
    </location>
</feature>
<dbReference type="InterPro" id="IPR036397">
    <property type="entry name" value="RNaseH_sf"/>
</dbReference>
<dbReference type="InterPro" id="IPR014811">
    <property type="entry name" value="ArgoL1"/>
</dbReference>
<dbReference type="SUPFAM" id="SSF101690">
    <property type="entry name" value="PAZ domain"/>
    <property type="match status" value="1"/>
</dbReference>
<dbReference type="EMBL" id="JMSN01000003">
    <property type="protein sequence ID" value="KDN53249.1"/>
    <property type="molecule type" value="Genomic_DNA"/>
</dbReference>
<dbReference type="InterPro" id="IPR003100">
    <property type="entry name" value="PAZ_dom"/>
</dbReference>
<dbReference type="AlphaFoldDB" id="A0A066WQF7"/>
<evidence type="ECO:0000313" key="3">
    <source>
        <dbReference type="Proteomes" id="UP000027361"/>
    </source>
</evidence>
<dbReference type="Pfam" id="PF08699">
    <property type="entry name" value="ArgoL1"/>
    <property type="match status" value="1"/>
</dbReference>
<keyword evidence="3" id="KW-1185">Reference proteome</keyword>
<dbReference type="InterPro" id="IPR036085">
    <property type="entry name" value="PAZ_dom_sf"/>
</dbReference>
<dbReference type="CDD" id="cd02846">
    <property type="entry name" value="PAZ_argonaute_like"/>
    <property type="match status" value="1"/>
</dbReference>
<reference evidence="2 3" key="1">
    <citation type="submission" date="2014-05" db="EMBL/GenBank/DDBJ databases">
        <title>Draft genome sequence of a rare smut relative, Tilletiaria anomala UBC 951.</title>
        <authorList>
            <consortium name="DOE Joint Genome Institute"/>
            <person name="Toome M."/>
            <person name="Kuo A."/>
            <person name="Henrissat B."/>
            <person name="Lipzen A."/>
            <person name="Tritt A."/>
            <person name="Yoshinaga Y."/>
            <person name="Zane M."/>
            <person name="Barry K."/>
            <person name="Grigoriev I.V."/>
            <person name="Spatafora J.W."/>
            <person name="Aimea M.C."/>
        </authorList>
    </citation>
    <scope>NUCLEOTIDE SEQUENCE [LARGE SCALE GENOMIC DNA]</scope>
    <source>
        <strain evidence="2 3">UBC 951</strain>
    </source>
</reference>
<dbReference type="GO" id="GO:0003723">
    <property type="term" value="F:RNA binding"/>
    <property type="evidence" value="ECO:0007669"/>
    <property type="project" value="InterPro"/>
</dbReference>
<dbReference type="OrthoDB" id="10252740at2759"/>
<comment type="caution">
    <text evidence="2">The sequence shown here is derived from an EMBL/GenBank/DDBJ whole genome shotgun (WGS) entry which is preliminary data.</text>
</comment>
<dbReference type="SMART" id="SM01163">
    <property type="entry name" value="DUF1785"/>
    <property type="match status" value="1"/>
</dbReference>
<gene>
    <name evidence="2" type="ORF">K437DRAFT_265907</name>
</gene>
<organism evidence="2 3">
    <name type="scientific">Tilletiaria anomala (strain ATCC 24038 / CBS 436.72 / UBC 951)</name>
    <dbReference type="NCBI Taxonomy" id="1037660"/>
    <lineage>
        <taxon>Eukaryota</taxon>
        <taxon>Fungi</taxon>
        <taxon>Dikarya</taxon>
        <taxon>Basidiomycota</taxon>
        <taxon>Ustilaginomycotina</taxon>
        <taxon>Exobasidiomycetes</taxon>
        <taxon>Georgefischeriales</taxon>
        <taxon>Tilletiariaceae</taxon>
        <taxon>Tilletiaria</taxon>
    </lineage>
</organism>
<dbReference type="STRING" id="1037660.A0A066WQF7"/>
<evidence type="ECO:0000259" key="1">
    <source>
        <dbReference type="PROSITE" id="PS50821"/>
    </source>
</evidence>
<evidence type="ECO:0000313" key="2">
    <source>
        <dbReference type="EMBL" id="KDN53249.1"/>
    </source>
</evidence>
<dbReference type="RefSeq" id="XP_013246088.1">
    <property type="nucleotide sequence ID" value="XM_013390634.1"/>
</dbReference>
<dbReference type="PANTHER" id="PTHR22891">
    <property type="entry name" value="EUKARYOTIC TRANSLATION INITIATION FACTOR 2C"/>
    <property type="match status" value="1"/>
</dbReference>
<dbReference type="Proteomes" id="UP000027361">
    <property type="component" value="Unassembled WGS sequence"/>
</dbReference>